<feature type="region of interest" description="Disordered" evidence="1">
    <location>
        <begin position="229"/>
        <end position="262"/>
    </location>
</feature>
<dbReference type="HOGENOM" id="CLU_761112_0_0_1"/>
<evidence type="ECO:0000313" key="2">
    <source>
        <dbReference type="EMBL" id="CBQ72687.1"/>
    </source>
</evidence>
<feature type="compositionally biased region" description="Basic and acidic residues" evidence="1">
    <location>
        <begin position="229"/>
        <end position="243"/>
    </location>
</feature>
<dbReference type="EMBL" id="FQ311470">
    <property type="protein sequence ID" value="CBQ72687.1"/>
    <property type="molecule type" value="Genomic_DNA"/>
</dbReference>
<dbReference type="VEuPathDB" id="FungiDB:sr13366"/>
<dbReference type="Proteomes" id="UP000008867">
    <property type="component" value="Chromosome 5"/>
</dbReference>
<accession>E6ZZK7</accession>
<reference evidence="2 3" key="1">
    <citation type="journal article" date="2010" name="Science">
        <title>Pathogenicity determinants in smut fungi revealed by genome comparison.</title>
        <authorList>
            <person name="Schirawski J."/>
            <person name="Mannhaupt G."/>
            <person name="Muench K."/>
            <person name="Brefort T."/>
            <person name="Schipper K."/>
            <person name="Doehlemann G."/>
            <person name="Di Stasio M."/>
            <person name="Roessel N."/>
            <person name="Mendoza-Mendoza A."/>
            <person name="Pester D."/>
            <person name="Mueller O."/>
            <person name="Winterberg B."/>
            <person name="Meyer E."/>
            <person name="Ghareeb H."/>
            <person name="Wollenberg T."/>
            <person name="Muensterkoetter M."/>
            <person name="Wong P."/>
            <person name="Walter M."/>
            <person name="Stukenbrock E."/>
            <person name="Gueldener U."/>
            <person name="Kahmann R."/>
        </authorList>
    </citation>
    <scope>NUCLEOTIDE SEQUENCE [LARGE SCALE GENOMIC DNA]</scope>
    <source>
        <strain evidence="3">SRZ2</strain>
    </source>
</reference>
<protein>
    <submittedName>
        <fullName evidence="2">Uncharacterized protein</fullName>
    </submittedName>
</protein>
<name>E6ZZK7_SPORE</name>
<gene>
    <name evidence="2" type="ORF">sr13366</name>
</gene>
<keyword evidence="3" id="KW-1185">Reference proteome</keyword>
<sequence length="364" mass="41100">MERKADCKPCNRTQKGAKSSFGADVEPVGDPMLGQSLHKVLDLRRDAERGRTYKECRIFYFIRHHREIRLFSRRILPHTLPALVLSFGYSLTLSAPVGPEEPRLAAHSGYPHSNEAGVIASPSHVSDLNAEFWSELPRLPTLHQALHHWPTIDSALPDTAYSHDANVAFGSGGSSITALAHPSPPPSSQPELPTQGHVVWTDHATSSSSDAALDQAILDSLLQDLSRHVHDTSPSRTDMDPDSARQIPEVDTDSPKTRKRRRDWTEEKIRDWGKHRDRFKRFGGPDYLRKAERVFPDRPWLRLARSIIWENEKGREVINQEVFKGGLVWVDLKKLPGMEETIHRKTPPKQPSQLISPVRIPAEI</sequence>
<dbReference type="OrthoDB" id="10594725at2759"/>
<dbReference type="AlphaFoldDB" id="E6ZZK7"/>
<feature type="region of interest" description="Disordered" evidence="1">
    <location>
        <begin position="1"/>
        <end position="25"/>
    </location>
</feature>
<evidence type="ECO:0000313" key="3">
    <source>
        <dbReference type="Proteomes" id="UP000008867"/>
    </source>
</evidence>
<organism evidence="2 3">
    <name type="scientific">Sporisorium reilianum (strain SRZ2)</name>
    <name type="common">Maize head smut fungus</name>
    <dbReference type="NCBI Taxonomy" id="999809"/>
    <lineage>
        <taxon>Eukaryota</taxon>
        <taxon>Fungi</taxon>
        <taxon>Dikarya</taxon>
        <taxon>Basidiomycota</taxon>
        <taxon>Ustilaginomycotina</taxon>
        <taxon>Ustilaginomycetes</taxon>
        <taxon>Ustilaginales</taxon>
        <taxon>Ustilaginaceae</taxon>
        <taxon>Sporisorium</taxon>
    </lineage>
</organism>
<proteinExistence type="predicted"/>
<evidence type="ECO:0000256" key="1">
    <source>
        <dbReference type="SAM" id="MobiDB-lite"/>
    </source>
</evidence>